<organism evidence="1 2">
    <name type="scientific">Photobacterium aphoticum</name>
    <dbReference type="NCBI Taxonomy" id="754436"/>
    <lineage>
        <taxon>Bacteria</taxon>
        <taxon>Pseudomonadati</taxon>
        <taxon>Pseudomonadota</taxon>
        <taxon>Gammaproteobacteria</taxon>
        <taxon>Vibrionales</taxon>
        <taxon>Vibrionaceae</taxon>
        <taxon>Photobacterium</taxon>
    </lineage>
</organism>
<comment type="caution">
    <text evidence="1">The sequence shown here is derived from an EMBL/GenBank/DDBJ whole genome shotgun (WGS) entry which is preliminary data.</text>
</comment>
<reference evidence="1 2" key="1">
    <citation type="journal article" date="2014" name="Genome Announc.">
        <title>Draft Genome Sequences of Two Vibrionaceae Species, Vibrio ponticus C121 and Photobacterium aphoticum C119, Isolated as Coral Reef Microbiota.</title>
        <authorList>
            <person name="Al-saari N."/>
            <person name="Meirelles P.M."/>
            <person name="Mino S."/>
            <person name="Suda W."/>
            <person name="Oshima K."/>
            <person name="Hattori M."/>
            <person name="Ohkuma M."/>
            <person name="Thompson F.L."/>
            <person name="Gomez-Gil B."/>
            <person name="Sawabe T."/>
            <person name="Sawabe T."/>
        </authorList>
    </citation>
    <scope>NUCLEOTIDE SEQUENCE [LARGE SCALE GENOMIC DNA]</scope>
    <source>
        <strain evidence="1 2">JCM 19237</strain>
    </source>
</reference>
<accession>A0A090QK82</accession>
<sequence>MLPRQATSRASVDQFWLALQRVVAQEEAKQKAAASACLMSDAAPNVGVLI</sequence>
<proteinExistence type="predicted"/>
<evidence type="ECO:0000313" key="2">
    <source>
        <dbReference type="Proteomes" id="UP000029227"/>
    </source>
</evidence>
<dbReference type="AlphaFoldDB" id="A0A090QK82"/>
<dbReference type="Proteomes" id="UP000029227">
    <property type="component" value="Unassembled WGS sequence"/>
</dbReference>
<name>A0A090QK82_9GAMM</name>
<dbReference type="STRING" id="754436.JCM19237_5122"/>
<protein>
    <submittedName>
        <fullName evidence="1">Uncharacterized protein</fullName>
    </submittedName>
</protein>
<gene>
    <name evidence="1" type="ORF">JCM19237_5122</name>
</gene>
<dbReference type="EMBL" id="BBMN01000001">
    <property type="protein sequence ID" value="GAL02229.1"/>
    <property type="molecule type" value="Genomic_DNA"/>
</dbReference>
<evidence type="ECO:0000313" key="1">
    <source>
        <dbReference type="EMBL" id="GAL02229.1"/>
    </source>
</evidence>